<dbReference type="EMBL" id="RJUL01000012">
    <property type="protein sequence ID" value="ROQ19208.1"/>
    <property type="molecule type" value="Genomic_DNA"/>
</dbReference>
<evidence type="ECO:0000313" key="4">
    <source>
        <dbReference type="Proteomes" id="UP000268033"/>
    </source>
</evidence>
<dbReference type="PROSITE" id="PS51257">
    <property type="entry name" value="PROKAR_LIPOPROTEIN"/>
    <property type="match status" value="1"/>
</dbReference>
<gene>
    <name evidence="3" type="ORF">EDC28_112131</name>
</gene>
<reference evidence="3 4" key="1">
    <citation type="submission" date="2018-11" db="EMBL/GenBank/DDBJ databases">
        <title>Genomic Encyclopedia of Type Strains, Phase IV (KMG-IV): sequencing the most valuable type-strain genomes for metagenomic binning, comparative biology and taxonomic classification.</title>
        <authorList>
            <person name="Goeker M."/>
        </authorList>
    </citation>
    <scope>NUCLEOTIDE SEQUENCE [LARGE SCALE GENOMIC DNA]</scope>
    <source>
        <strain evidence="3 4">DSM 21945</strain>
    </source>
</reference>
<evidence type="ECO:0000256" key="2">
    <source>
        <dbReference type="SAM" id="SignalP"/>
    </source>
</evidence>
<proteinExistence type="predicted"/>
<keyword evidence="1" id="KW-0175">Coiled coil</keyword>
<evidence type="ECO:0000313" key="3">
    <source>
        <dbReference type="EMBL" id="ROQ19208.1"/>
    </source>
</evidence>
<organism evidence="3 4">
    <name type="scientific">Gallaecimonas pentaromativorans</name>
    <dbReference type="NCBI Taxonomy" id="584787"/>
    <lineage>
        <taxon>Bacteria</taxon>
        <taxon>Pseudomonadati</taxon>
        <taxon>Pseudomonadota</taxon>
        <taxon>Gammaproteobacteria</taxon>
        <taxon>Enterobacterales</taxon>
        <taxon>Gallaecimonadaceae</taxon>
        <taxon>Gallaecimonas</taxon>
    </lineage>
</organism>
<dbReference type="Pfam" id="PF11172">
    <property type="entry name" value="DUF2959"/>
    <property type="match status" value="1"/>
</dbReference>
<name>A0A3N1NVG4_9GAMM</name>
<comment type="caution">
    <text evidence="3">The sequence shown here is derived from an EMBL/GenBank/DDBJ whole genome shotgun (WGS) entry which is preliminary data.</text>
</comment>
<dbReference type="STRING" id="584787.GCA_001247655_00811"/>
<dbReference type="Gene3D" id="1.20.5.300">
    <property type="match status" value="1"/>
</dbReference>
<feature type="coiled-coil region" evidence="1">
    <location>
        <begin position="33"/>
        <end position="103"/>
    </location>
</feature>
<keyword evidence="4" id="KW-1185">Reference proteome</keyword>
<sequence length="214" mass="23931">MRALPLAFATLLLLTGCQSAYYATMEKVGIHKRDILSDRVEAAGEAQEEAQQQFKDALEHFRAVVKVDGGDLEDRYDDLSAQYDAAEQSAKNVTERINAVQDVAEALFDEWQDELDQYSSPTLRAASAKTLSDTKARYQRLIKAMRKAEAKMPPVLAKFHDQVLFLKHNLNARAIGSLKGELGSIEQQVGNLVREMQKAISESERFIQQLNSNG</sequence>
<protein>
    <submittedName>
        <fullName evidence="3">DUF2959 family protein</fullName>
    </submittedName>
</protein>
<accession>A0A3N1NVG4</accession>
<evidence type="ECO:0000256" key="1">
    <source>
        <dbReference type="SAM" id="Coils"/>
    </source>
</evidence>
<keyword evidence="2" id="KW-0732">Signal</keyword>
<dbReference type="InterPro" id="IPR021342">
    <property type="entry name" value="DUF2959"/>
</dbReference>
<feature type="chain" id="PRO_5017927709" evidence="2">
    <location>
        <begin position="23"/>
        <end position="214"/>
    </location>
</feature>
<feature type="signal peptide" evidence="2">
    <location>
        <begin position="1"/>
        <end position="22"/>
    </location>
</feature>
<dbReference type="RefSeq" id="WP_123422611.1">
    <property type="nucleotide sequence ID" value="NZ_RJUL01000012.1"/>
</dbReference>
<dbReference type="Proteomes" id="UP000268033">
    <property type="component" value="Unassembled WGS sequence"/>
</dbReference>
<dbReference type="AlphaFoldDB" id="A0A3N1NVG4"/>